<feature type="transmembrane region" description="Helical" evidence="2">
    <location>
        <begin position="412"/>
        <end position="433"/>
    </location>
</feature>
<dbReference type="PANTHER" id="PTHR35859:SF1">
    <property type="entry name" value="NONSELECTIVE CATION CHANNEL PROTEIN"/>
    <property type="match status" value="1"/>
</dbReference>
<sequence>MAVDSMIHPTGGGNNQRSEAASEQLALGVQNCDGDDGDDTVDTYEAVVQIYLLLLERVNVPLSHNLVKSQNIKNRIIDPLHRYIRKKKNSDAFCLPFACLCARGIYQILAKNRPRHADIHTTRADIAELLSIRIVQDLQYKGKAALTLAFCLQFTNNVTKSASDHLSAVFEGTVTKKLQRAQNNLRHVLSEFNESERLLETAARTEAKLFTANQIVQEMTDRLWFGHISWKGHKLDMPACSHGDSRDTGALIPVSGPSGAQSSSPTPPPQLGRASTTIYGTDLYSTSQDRASEENSLLLIPNTANGNMAEIPTPNTLFLMPDGARYSWLEIKLAKILLPLRIPCFQNSVVTIHFAFFLFFHFMTLYSATLAPSWYEILFCLVAFAQMIDEARQVRESGLIVYSKNLWNAIDIIIYSVVLIYMALRIASLGLVYMGGADNDVLAREYTNASFDFLSLIGIILWPRLLAVLDQYEFFGTLVIQIKHMIQSTGLFIVVLVIVSMGFFQTFWLLSIRYQKKTWSDIGGMMVLVFFGNSYSGFEMAPQFGSIVGRVVMGMYIGISVLVLYNILIGVINQAYASILDNAKFEFHFAKTVKVLEFATAHTAYSFVPPFNLIQLAMNPLKRLISVHKFVLARSLVLVVIYSPHLLTHYIIKQMQEYVKTIGAKNDAKVPDLFWEVENSSESDTDDEHHSTEQRNGMSTNTLAGNDVSLKQTNSSFLNDIMLQDNHHDHHRIRLVNGYGNRPVPIITTVRSSSELFEDLGNQSYVSSTGSTPLNQDDFNNRLNEGLANDADDVPELLVGNIDDSSDRSGTNNTK</sequence>
<dbReference type="PANTHER" id="PTHR35859">
    <property type="entry name" value="NONSELECTIVE CATION CHANNEL PROTEIN"/>
    <property type="match status" value="1"/>
</dbReference>
<feature type="transmembrane region" description="Helical" evidence="2">
    <location>
        <begin position="522"/>
        <end position="541"/>
    </location>
</feature>
<dbReference type="AlphaFoldDB" id="A0A9W8A7M8"/>
<dbReference type="InterPro" id="IPR056336">
    <property type="entry name" value="YVC1_C"/>
</dbReference>
<proteinExistence type="predicted"/>
<keyword evidence="5" id="KW-1185">Reference proteome</keyword>
<evidence type="ECO:0000259" key="3">
    <source>
        <dbReference type="Pfam" id="PF23317"/>
    </source>
</evidence>
<dbReference type="Pfam" id="PF23317">
    <property type="entry name" value="YVC1_C"/>
    <property type="match status" value="1"/>
</dbReference>
<name>A0A9W8A7M8_9FUNG</name>
<gene>
    <name evidence="4" type="ORF">H4219_000084</name>
</gene>
<feature type="compositionally biased region" description="Polar residues" evidence="1">
    <location>
        <begin position="694"/>
        <end position="706"/>
    </location>
</feature>
<evidence type="ECO:0000256" key="1">
    <source>
        <dbReference type="SAM" id="MobiDB-lite"/>
    </source>
</evidence>
<comment type="caution">
    <text evidence="4">The sequence shown here is derived from an EMBL/GenBank/DDBJ whole genome shotgun (WGS) entry which is preliminary data.</text>
</comment>
<feature type="region of interest" description="Disordered" evidence="1">
    <location>
        <begin position="681"/>
        <end position="706"/>
    </location>
</feature>
<feature type="transmembrane region" description="Helical" evidence="2">
    <location>
        <begin position="631"/>
        <end position="652"/>
    </location>
</feature>
<keyword evidence="2" id="KW-0812">Transmembrane</keyword>
<feature type="domain" description="Calcium channel YVC1-like C-terminal transmembrane" evidence="3">
    <location>
        <begin position="354"/>
        <end position="652"/>
    </location>
</feature>
<feature type="region of interest" description="Disordered" evidence="1">
    <location>
        <begin position="242"/>
        <end position="272"/>
    </location>
</feature>
<organism evidence="4 5">
    <name type="scientific">Mycoemilia scoparia</name>
    <dbReference type="NCBI Taxonomy" id="417184"/>
    <lineage>
        <taxon>Eukaryota</taxon>
        <taxon>Fungi</taxon>
        <taxon>Fungi incertae sedis</taxon>
        <taxon>Zoopagomycota</taxon>
        <taxon>Kickxellomycotina</taxon>
        <taxon>Kickxellomycetes</taxon>
        <taxon>Kickxellales</taxon>
        <taxon>Kickxellaceae</taxon>
        <taxon>Mycoemilia</taxon>
    </lineage>
</organism>
<dbReference type="Proteomes" id="UP001150538">
    <property type="component" value="Unassembled WGS sequence"/>
</dbReference>
<evidence type="ECO:0000313" key="4">
    <source>
        <dbReference type="EMBL" id="KAJ1922222.1"/>
    </source>
</evidence>
<evidence type="ECO:0000313" key="5">
    <source>
        <dbReference type="Proteomes" id="UP001150538"/>
    </source>
</evidence>
<feature type="transmembrane region" description="Helical" evidence="2">
    <location>
        <begin position="374"/>
        <end position="391"/>
    </location>
</feature>
<feature type="transmembrane region" description="Helical" evidence="2">
    <location>
        <begin position="490"/>
        <end position="510"/>
    </location>
</feature>
<evidence type="ECO:0000256" key="2">
    <source>
        <dbReference type="SAM" id="Phobius"/>
    </source>
</evidence>
<feature type="region of interest" description="Disordered" evidence="1">
    <location>
        <begin position="1"/>
        <end position="20"/>
    </location>
</feature>
<dbReference type="OrthoDB" id="2373987at2759"/>
<dbReference type="EMBL" id="JANBPU010000001">
    <property type="protein sequence ID" value="KAJ1922222.1"/>
    <property type="molecule type" value="Genomic_DNA"/>
</dbReference>
<feature type="transmembrane region" description="Helical" evidence="2">
    <location>
        <begin position="453"/>
        <end position="469"/>
    </location>
</feature>
<keyword evidence="2" id="KW-1133">Transmembrane helix</keyword>
<protein>
    <recommendedName>
        <fullName evidence="3">Calcium channel YVC1-like C-terminal transmembrane domain-containing protein</fullName>
    </recommendedName>
</protein>
<keyword evidence="2" id="KW-0472">Membrane</keyword>
<dbReference type="InterPro" id="IPR052971">
    <property type="entry name" value="TRP_calcium_channel"/>
</dbReference>
<accession>A0A9W8A7M8</accession>
<feature type="transmembrane region" description="Helical" evidence="2">
    <location>
        <begin position="553"/>
        <end position="576"/>
    </location>
</feature>
<reference evidence="4" key="1">
    <citation type="submission" date="2022-07" db="EMBL/GenBank/DDBJ databases">
        <title>Phylogenomic reconstructions and comparative analyses of Kickxellomycotina fungi.</title>
        <authorList>
            <person name="Reynolds N.K."/>
            <person name="Stajich J.E."/>
            <person name="Barry K."/>
            <person name="Grigoriev I.V."/>
            <person name="Crous P."/>
            <person name="Smith M.E."/>
        </authorList>
    </citation>
    <scope>NUCLEOTIDE SEQUENCE</scope>
    <source>
        <strain evidence="4">NBRC 100468</strain>
    </source>
</reference>